<evidence type="ECO:0000313" key="7">
    <source>
        <dbReference type="EMBL" id="GMH72055.1"/>
    </source>
</evidence>
<sequence length="742" mass="83334">MASFVHERISPQACFSLLCQSAKGVDGITNIPTVDDDEYEIFDYISQIASNLAAQRNDLSITSWLAACAPYLNTIMDESDSEKVTEKFLKNISKLVEAADAESEDEDEHLNLCNIEFNLAYGGKILLHQTKLVLKRGHRYGLVGRNGAGKTTLMSAINNGKLEGWPKELKTYYVDSGSNVDNEWEEKNVLDFLKEGNEEKAATELLNKLKFTDVMVMNAIGELSGGWQMKLRLLRAVILHPDILLLDEPTNHLDKATVKWVTSYLTTLTDTTVITVSHDTPFMEELCTDIIHYEKRDGWTHNKLVNYKGRMSAFVEKQPQAKHYFELSTADLKFIFPQPGRLEGIRTSTQKFLELSNVDYTYPGNTAATLTDVNVKMTLSSRVAVIGANGAGKSTLIKMIVGDTKPSNEGKSQLWIHHNLRIAYVAQHSFHHVEQHYEHSPCDYIAWRFKDAYDREKFESQGYKITDEEKARTDDWGLEGIWSRRMKGGILEYEIKKRNVHEKNNKYFSKDELISLGFEKTVRQADEKIAAVDAGLDLRPVTTSEIQKHLDDFGLTQEFGTFGKIKGLSGGQKVKLVLAAAMWNCPHMIVMDEPTNYLDREALGALSAALNEYGGAVLMISHNKEFYSSVCTEEWFVEDGAVKKVGDSSEREMKAVAKKKTFEKEETAQEVLDSAGGNSNANGDKYKDAAQNFWGKSLAKKEIRNFAKAKAKGDVKAMRTILQVPMGKVMPGMEELGDGKDQ</sequence>
<feature type="non-terminal residue" evidence="7">
    <location>
        <position position="742"/>
    </location>
</feature>
<proteinExistence type="predicted"/>
<dbReference type="InterPro" id="IPR017871">
    <property type="entry name" value="ABC_transporter-like_CS"/>
</dbReference>
<dbReference type="Gene3D" id="2.40.50.990">
    <property type="match status" value="1"/>
</dbReference>
<dbReference type="InterPro" id="IPR003593">
    <property type="entry name" value="AAA+_ATPase"/>
</dbReference>
<dbReference type="InterPro" id="IPR027417">
    <property type="entry name" value="P-loop_NTPase"/>
</dbReference>
<keyword evidence="3" id="KW-0677">Repeat</keyword>
<name>A0A9W7AQG3_9STRA</name>
<dbReference type="Proteomes" id="UP001162640">
    <property type="component" value="Unassembled WGS sequence"/>
</dbReference>
<dbReference type="CDD" id="cd03221">
    <property type="entry name" value="ABCF_EF-3"/>
    <property type="match status" value="1"/>
</dbReference>
<dbReference type="Gene3D" id="3.40.50.300">
    <property type="entry name" value="P-loop containing nucleotide triphosphate hydrolases"/>
    <property type="match status" value="2"/>
</dbReference>
<protein>
    <recommendedName>
        <fullName evidence="6">ABC transporter domain-containing protein</fullName>
    </recommendedName>
</protein>
<dbReference type="GO" id="GO:0005737">
    <property type="term" value="C:cytoplasm"/>
    <property type="evidence" value="ECO:0007669"/>
    <property type="project" value="UniProtKB-SubCell"/>
</dbReference>
<dbReference type="GO" id="GO:0016887">
    <property type="term" value="F:ATP hydrolysis activity"/>
    <property type="evidence" value="ECO:0007669"/>
    <property type="project" value="InterPro"/>
</dbReference>
<comment type="caution">
    <text evidence="7">The sequence shown here is derived from an EMBL/GenBank/DDBJ whole genome shotgun (WGS) entry which is preliminary data.</text>
</comment>
<feature type="non-terminal residue" evidence="7">
    <location>
        <position position="1"/>
    </location>
</feature>
<feature type="domain" description="ABC transporter" evidence="6">
    <location>
        <begin position="353"/>
        <end position="664"/>
    </location>
</feature>
<dbReference type="GO" id="GO:0003746">
    <property type="term" value="F:translation elongation factor activity"/>
    <property type="evidence" value="ECO:0007669"/>
    <property type="project" value="UniProtKB-KW"/>
</dbReference>
<dbReference type="Gene3D" id="1.20.1390.20">
    <property type="match status" value="1"/>
</dbReference>
<dbReference type="InterPro" id="IPR003439">
    <property type="entry name" value="ABC_transporter-like_ATP-bd"/>
</dbReference>
<evidence type="ECO:0000256" key="3">
    <source>
        <dbReference type="ARBA" id="ARBA00022737"/>
    </source>
</evidence>
<accession>A0A9W7AQG3</accession>
<dbReference type="GO" id="GO:0005524">
    <property type="term" value="F:ATP binding"/>
    <property type="evidence" value="ECO:0007669"/>
    <property type="project" value="UniProtKB-KW"/>
</dbReference>
<dbReference type="PANTHER" id="PTHR19211">
    <property type="entry name" value="ATP-BINDING TRANSPORT PROTEIN-RELATED"/>
    <property type="match status" value="1"/>
</dbReference>
<reference evidence="8" key="1">
    <citation type="journal article" date="2023" name="Commun. Biol.">
        <title>Genome analysis of Parmales, the sister group of diatoms, reveals the evolutionary specialization of diatoms from phago-mixotrophs to photoautotrophs.</title>
        <authorList>
            <person name="Ban H."/>
            <person name="Sato S."/>
            <person name="Yoshikawa S."/>
            <person name="Yamada K."/>
            <person name="Nakamura Y."/>
            <person name="Ichinomiya M."/>
            <person name="Sato N."/>
            <person name="Blanc-Mathieu R."/>
            <person name="Endo H."/>
            <person name="Kuwata A."/>
            <person name="Ogata H."/>
        </authorList>
    </citation>
    <scope>NUCLEOTIDE SEQUENCE [LARGE SCALE GENOMIC DNA]</scope>
</reference>
<feature type="domain" description="ABC transporter" evidence="6">
    <location>
        <begin position="110"/>
        <end position="327"/>
    </location>
</feature>
<dbReference type="InterPro" id="IPR047038">
    <property type="entry name" value="eEF3_chromodomain-like_sf"/>
</dbReference>
<dbReference type="InterPro" id="IPR050611">
    <property type="entry name" value="ABCF"/>
</dbReference>
<dbReference type="PROSITE" id="PS00211">
    <property type="entry name" value="ABC_TRANSPORTER_1"/>
    <property type="match status" value="2"/>
</dbReference>
<comment type="subcellular location">
    <subcellularLocation>
        <location evidence="1">Cytoplasm</location>
    </subcellularLocation>
</comment>
<evidence type="ECO:0000313" key="8">
    <source>
        <dbReference type="Proteomes" id="UP001162640"/>
    </source>
</evidence>
<keyword evidence="2" id="KW-0963">Cytoplasm</keyword>
<dbReference type="InterPro" id="IPR047036">
    <property type="entry name" value="EF3_4HB_sf"/>
</dbReference>
<dbReference type="PANTHER" id="PTHR19211:SF127">
    <property type="entry name" value="ABC TRANSPORTER DOMAIN-CONTAINING PROTEIN"/>
    <property type="match status" value="1"/>
</dbReference>
<dbReference type="Pfam" id="PF00005">
    <property type="entry name" value="ABC_tran"/>
    <property type="match status" value="2"/>
</dbReference>
<organism evidence="7 8">
    <name type="scientific">Triparma laevis f. inornata</name>
    <dbReference type="NCBI Taxonomy" id="1714386"/>
    <lineage>
        <taxon>Eukaryota</taxon>
        <taxon>Sar</taxon>
        <taxon>Stramenopiles</taxon>
        <taxon>Ochrophyta</taxon>
        <taxon>Bolidophyceae</taxon>
        <taxon>Parmales</taxon>
        <taxon>Triparmaceae</taxon>
        <taxon>Triparma</taxon>
    </lineage>
</organism>
<evidence type="ECO:0000256" key="2">
    <source>
        <dbReference type="ARBA" id="ARBA00022490"/>
    </source>
</evidence>
<dbReference type="EMBL" id="BLQM01000172">
    <property type="protein sequence ID" value="GMH72055.1"/>
    <property type="molecule type" value="Genomic_DNA"/>
</dbReference>
<keyword evidence="5" id="KW-0067">ATP-binding</keyword>
<keyword evidence="4" id="KW-0547">Nucleotide-binding</keyword>
<dbReference type="AlphaFoldDB" id="A0A9W7AQG3"/>
<gene>
    <name evidence="7" type="ORF">TL16_g05816</name>
</gene>
<evidence type="ECO:0000259" key="6">
    <source>
        <dbReference type="PROSITE" id="PS50893"/>
    </source>
</evidence>
<dbReference type="SMART" id="SM00382">
    <property type="entry name" value="AAA"/>
    <property type="match status" value="2"/>
</dbReference>
<dbReference type="PROSITE" id="PS50893">
    <property type="entry name" value="ABC_TRANSPORTER_2"/>
    <property type="match status" value="2"/>
</dbReference>
<evidence type="ECO:0000256" key="4">
    <source>
        <dbReference type="ARBA" id="ARBA00022741"/>
    </source>
</evidence>
<evidence type="ECO:0000256" key="5">
    <source>
        <dbReference type="ARBA" id="ARBA00022840"/>
    </source>
</evidence>
<dbReference type="SUPFAM" id="SSF52540">
    <property type="entry name" value="P-loop containing nucleoside triphosphate hydrolases"/>
    <property type="match status" value="2"/>
</dbReference>
<evidence type="ECO:0000256" key="1">
    <source>
        <dbReference type="ARBA" id="ARBA00004496"/>
    </source>
</evidence>